<accession>M7TH16</accession>
<dbReference type="Proteomes" id="UP000012174">
    <property type="component" value="Unassembled WGS sequence"/>
</dbReference>
<feature type="compositionally biased region" description="Polar residues" evidence="1">
    <location>
        <begin position="1"/>
        <end position="10"/>
    </location>
</feature>
<dbReference type="KEGG" id="ela:UCREL1_3768"/>
<keyword evidence="3" id="KW-1185">Reference proteome</keyword>
<proteinExistence type="predicted"/>
<evidence type="ECO:0000313" key="2">
    <source>
        <dbReference type="EMBL" id="EMR69231.1"/>
    </source>
</evidence>
<dbReference type="AlphaFoldDB" id="M7TH16"/>
<evidence type="ECO:0000256" key="1">
    <source>
        <dbReference type="SAM" id="MobiDB-lite"/>
    </source>
</evidence>
<gene>
    <name evidence="2" type="ORF">UCREL1_3768</name>
</gene>
<feature type="region of interest" description="Disordered" evidence="1">
    <location>
        <begin position="1"/>
        <end position="34"/>
    </location>
</feature>
<dbReference type="OMA" id="DMLAYPA"/>
<dbReference type="SUPFAM" id="SSF54909">
    <property type="entry name" value="Dimeric alpha+beta barrel"/>
    <property type="match status" value="1"/>
</dbReference>
<name>M7TH16_EUTLA</name>
<dbReference type="eggNOG" id="ENOG502TAN5">
    <property type="taxonomic scope" value="Eukaryota"/>
</dbReference>
<dbReference type="Gene3D" id="3.30.70.100">
    <property type="match status" value="1"/>
</dbReference>
<dbReference type="HOGENOM" id="CLU_148789_0_0_1"/>
<dbReference type="InterPro" id="IPR011008">
    <property type="entry name" value="Dimeric_a/b-barrel"/>
</dbReference>
<protein>
    <submittedName>
        <fullName evidence="2">Putative integron gene cassette protein</fullName>
    </submittedName>
</protein>
<dbReference type="OrthoDB" id="3335607at2759"/>
<sequence>MSAPRSTATATDLPPFPNPSPSWSQDHPKHPGWLMQGVDDTPGRKAYFIQLEARPGKEELVAAFLRDINAGVDKEPGTGPWFGLRYSKTSFAIFEAFPDAAARHDHDRGPGGVNFKRADLLKDMLAHPAQLYRLDVLHGKFGTMFGQSVSPVAESVTTEGASERAKV</sequence>
<reference evidence="3" key="1">
    <citation type="journal article" date="2013" name="Genome Announc.">
        <title>Draft genome sequence of the grapevine dieback fungus Eutypa lata UCR-EL1.</title>
        <authorList>
            <person name="Blanco-Ulate B."/>
            <person name="Rolshausen P.E."/>
            <person name="Cantu D."/>
        </authorList>
    </citation>
    <scope>NUCLEOTIDE SEQUENCE [LARGE SCALE GENOMIC DNA]</scope>
    <source>
        <strain evidence="3">UCR-EL1</strain>
    </source>
</reference>
<organism evidence="2 3">
    <name type="scientific">Eutypa lata (strain UCR-EL1)</name>
    <name type="common">Grapevine dieback disease fungus</name>
    <name type="synonym">Eutypa armeniacae</name>
    <dbReference type="NCBI Taxonomy" id="1287681"/>
    <lineage>
        <taxon>Eukaryota</taxon>
        <taxon>Fungi</taxon>
        <taxon>Dikarya</taxon>
        <taxon>Ascomycota</taxon>
        <taxon>Pezizomycotina</taxon>
        <taxon>Sordariomycetes</taxon>
        <taxon>Xylariomycetidae</taxon>
        <taxon>Xylariales</taxon>
        <taxon>Diatrypaceae</taxon>
        <taxon>Eutypa</taxon>
    </lineage>
</organism>
<evidence type="ECO:0000313" key="3">
    <source>
        <dbReference type="Proteomes" id="UP000012174"/>
    </source>
</evidence>
<dbReference type="EMBL" id="KB706115">
    <property type="protein sequence ID" value="EMR69231.1"/>
    <property type="molecule type" value="Genomic_DNA"/>
</dbReference>